<dbReference type="GO" id="GO:0004035">
    <property type="term" value="F:alkaline phosphatase activity"/>
    <property type="evidence" value="ECO:0007669"/>
    <property type="project" value="InterPro"/>
</dbReference>
<evidence type="ECO:0000313" key="1">
    <source>
        <dbReference type="EMBL" id="KGN85134.1"/>
    </source>
</evidence>
<dbReference type="Gene3D" id="3.30.1360.150">
    <property type="match status" value="1"/>
</dbReference>
<sequence>MEKERSVKRLVTTLLAVLAIGNVTVQGQSVHPKLVVVITIDQLRGDLLSFCRSQYGTGGFNHLLQDGLVFSNVDFGFDGVDEASAIAGIYTGTYPNRHSITGSTVFDREKNRSVSILEDKNFLGNYTSEHLSPLKLTSGTIGDELRSATDGRSKVYAIAPNAVAAIVAAGQSGNGAFWIEDRKGMWATTTYYKDFPWYIDKFNSSADSPSSKLSNVVWTPMSSPQSLPVGGDPIAFSHRFSHSNISLFKRSAPINEEVTTLALRLIEYGGLELAKQPNLLSLTYYAGRYPAKHQSEHQAEMVDIYRRLDAQLARLFTALDKKIGLANCIIALSGTGHFDSSIPEASIFPHKRRRYFSPKRCKALINMYLMALHGQGQWVLDYADGQLILDKKLAEKKQVDMRRLQSEVTEFARQMSGVRLALPAHEIGSGAINEEANRFVRSFRLGQSADVCLQLQGGWIEGEEEASPNSGQKQIRYNAVAAPFILVIPGIKGQRVQRTISSTEIAPTLAYILRIRPPTEARALPLPEVAL</sequence>
<dbReference type="Proteomes" id="UP000030146">
    <property type="component" value="Unassembled WGS sequence"/>
</dbReference>
<evidence type="ECO:0000313" key="2">
    <source>
        <dbReference type="Proteomes" id="UP000030146"/>
    </source>
</evidence>
<proteinExistence type="predicted"/>
<dbReference type="Gene3D" id="3.40.720.10">
    <property type="entry name" value="Alkaline Phosphatase, subunit A"/>
    <property type="match status" value="1"/>
</dbReference>
<gene>
    <name evidence="1" type="ORF">HR15_10115</name>
</gene>
<dbReference type="RefSeq" id="WP_039426301.1">
    <property type="nucleotide sequence ID" value="NZ_JRAK01000134.1"/>
</dbReference>
<comment type="caution">
    <text evidence="1">The sequence shown here is derived from an EMBL/GenBank/DDBJ whole genome shotgun (WGS) entry which is preliminary data.</text>
</comment>
<dbReference type="CDD" id="cd16016">
    <property type="entry name" value="AP-SPAP"/>
    <property type="match status" value="1"/>
</dbReference>
<dbReference type="InterPro" id="IPR017850">
    <property type="entry name" value="Alkaline_phosphatase_core_sf"/>
</dbReference>
<organism evidence="1 2">
    <name type="scientific">Porphyromonas gulae</name>
    <dbReference type="NCBI Taxonomy" id="111105"/>
    <lineage>
        <taxon>Bacteria</taxon>
        <taxon>Pseudomonadati</taxon>
        <taxon>Bacteroidota</taxon>
        <taxon>Bacteroidia</taxon>
        <taxon>Bacteroidales</taxon>
        <taxon>Porphyromonadaceae</taxon>
        <taxon>Porphyromonas</taxon>
    </lineage>
</organism>
<dbReference type="InterPro" id="IPR026263">
    <property type="entry name" value="Alkaline_phosphatase_prok"/>
</dbReference>
<reference evidence="1 2" key="1">
    <citation type="submission" date="2014-08" db="EMBL/GenBank/DDBJ databases">
        <title>Porphyromonas gulae strain:COT-052_OH3439 Genome sequencing.</title>
        <authorList>
            <person name="Wallis C."/>
            <person name="Deusch O."/>
            <person name="O'Flynn C."/>
            <person name="Davis I."/>
            <person name="Jospin G."/>
            <person name="Darling A.E."/>
            <person name="Coil D.A."/>
            <person name="Alexiev A."/>
            <person name="Horsfall A."/>
            <person name="Kirkwood N."/>
            <person name="Harris S."/>
            <person name="Eisen J.A."/>
        </authorList>
    </citation>
    <scope>NUCLEOTIDE SEQUENCE [LARGE SCALE GENOMIC DNA]</scope>
    <source>
        <strain evidence="2">COT-052 OH3439</strain>
    </source>
</reference>
<name>A0A0A2F9N5_9PORP</name>
<dbReference type="InterPro" id="IPR002591">
    <property type="entry name" value="Phosphodiest/P_Trfase"/>
</dbReference>
<dbReference type="Pfam" id="PF01663">
    <property type="entry name" value="Phosphodiest"/>
    <property type="match status" value="1"/>
</dbReference>
<accession>A0A0A2F9N5</accession>
<dbReference type="AlphaFoldDB" id="A0A0A2F9N5"/>
<dbReference type="PIRSF" id="PIRSF031924">
    <property type="entry name" value="Pi-irrepressible_AP"/>
    <property type="match status" value="1"/>
</dbReference>
<dbReference type="EMBL" id="JRAK01000134">
    <property type="protein sequence ID" value="KGN85134.1"/>
    <property type="molecule type" value="Genomic_DNA"/>
</dbReference>
<dbReference type="SUPFAM" id="SSF53649">
    <property type="entry name" value="Alkaline phosphatase-like"/>
    <property type="match status" value="1"/>
</dbReference>
<keyword evidence="2" id="KW-1185">Reference proteome</keyword>
<protein>
    <submittedName>
        <fullName evidence="1">Alanine dehydrogenase</fullName>
    </submittedName>
</protein>